<dbReference type="SUPFAM" id="SSF53335">
    <property type="entry name" value="S-adenosyl-L-methionine-dependent methyltransferases"/>
    <property type="match status" value="1"/>
</dbReference>
<keyword evidence="1" id="KW-0808">Transferase</keyword>
<dbReference type="InterPro" id="IPR029063">
    <property type="entry name" value="SAM-dependent_MTases_sf"/>
</dbReference>
<proteinExistence type="predicted"/>
<sequence>VVTQLEESQEIQDYAAAYSAMKPKHEDIGKFKRKDLRPAENLKPTFRTIRNYLAANAVGITRDEVFASQIINLIFCKIYDERFTRPNDTVKFRAGINEKDEDVRGRILELFEKVKHQYNDVIDVADSISLDAKCIKYIVGELQLYSLKDSSRDAVGEAFEYFLLALRLRVHKDNSLHQEMS</sequence>
<accession>K1SU45</accession>
<gene>
    <name evidence="1" type="ORF">LEA_13599</name>
</gene>
<reference evidence="1" key="1">
    <citation type="journal article" date="2013" name="Environ. Microbiol.">
        <title>Microbiota from the distal guts of lean and obese adolescents exhibit partial functional redundancy besides clear differences in community structure.</title>
        <authorList>
            <person name="Ferrer M."/>
            <person name="Ruiz A."/>
            <person name="Lanza F."/>
            <person name="Haange S.B."/>
            <person name="Oberbach A."/>
            <person name="Till H."/>
            <person name="Bargiela R."/>
            <person name="Campoy C."/>
            <person name="Segura M.T."/>
            <person name="Richter M."/>
            <person name="von Bergen M."/>
            <person name="Seifert J."/>
            <person name="Suarez A."/>
        </authorList>
    </citation>
    <scope>NUCLEOTIDE SEQUENCE</scope>
</reference>
<comment type="caution">
    <text evidence="1">The sequence shown here is derived from an EMBL/GenBank/DDBJ whole genome shotgun (WGS) entry which is preliminary data.</text>
</comment>
<keyword evidence="1" id="KW-0489">Methyltransferase</keyword>
<feature type="non-terminal residue" evidence="1">
    <location>
        <position position="1"/>
    </location>
</feature>
<dbReference type="AlphaFoldDB" id="K1SU45"/>
<dbReference type="GO" id="GO:0008168">
    <property type="term" value="F:methyltransferase activity"/>
    <property type="evidence" value="ECO:0007669"/>
    <property type="project" value="UniProtKB-KW"/>
</dbReference>
<dbReference type="EMBL" id="AJWY01009229">
    <property type="protein sequence ID" value="EKC58984.1"/>
    <property type="molecule type" value="Genomic_DNA"/>
</dbReference>
<dbReference type="GO" id="GO:0032259">
    <property type="term" value="P:methylation"/>
    <property type="evidence" value="ECO:0007669"/>
    <property type="project" value="UniProtKB-KW"/>
</dbReference>
<name>K1SU45_9ZZZZ</name>
<evidence type="ECO:0000313" key="1">
    <source>
        <dbReference type="EMBL" id="EKC58984.1"/>
    </source>
</evidence>
<organism evidence="1">
    <name type="scientific">human gut metagenome</name>
    <dbReference type="NCBI Taxonomy" id="408170"/>
    <lineage>
        <taxon>unclassified sequences</taxon>
        <taxon>metagenomes</taxon>
        <taxon>organismal metagenomes</taxon>
    </lineage>
</organism>
<protein>
    <submittedName>
        <fullName evidence="1">N-6 DNA methylase</fullName>
    </submittedName>
</protein>